<gene>
    <name evidence="3" type="primary">LOC111115562</name>
</gene>
<sequence>MGTKATEGLLKLQGNGDSWATEDDDETTGVNIQSTYIYEWGLKIFRVEAEVDINARVLWEDFVINMNDTADWNSDMKEVKLMDRVNSCTDIVRQTLHEIPGLMTSRSLLLVRQWSKLNGMFYLATTSITSSRFPEPEGVVTGNLYPSGMIFIPNKANPQKMTFVWFFAVDLKLGWVPQYFMDIGFMRGQKAFIKSLRNHAKTMQS</sequence>
<dbReference type="GO" id="GO:0030301">
    <property type="term" value="P:cholesterol transport"/>
    <property type="evidence" value="ECO:0007669"/>
    <property type="project" value="TreeGrafter"/>
</dbReference>
<dbReference type="AlphaFoldDB" id="A0A8B8C391"/>
<dbReference type="Gene3D" id="3.30.530.20">
    <property type="match status" value="1"/>
</dbReference>
<organism evidence="2 3">
    <name type="scientific">Crassostrea virginica</name>
    <name type="common">Eastern oyster</name>
    <dbReference type="NCBI Taxonomy" id="6565"/>
    <lineage>
        <taxon>Eukaryota</taxon>
        <taxon>Metazoa</taxon>
        <taxon>Spiralia</taxon>
        <taxon>Lophotrochozoa</taxon>
        <taxon>Mollusca</taxon>
        <taxon>Bivalvia</taxon>
        <taxon>Autobranchia</taxon>
        <taxon>Pteriomorphia</taxon>
        <taxon>Ostreida</taxon>
        <taxon>Ostreoidea</taxon>
        <taxon>Ostreidae</taxon>
        <taxon>Crassostrea</taxon>
    </lineage>
</organism>
<evidence type="ECO:0000259" key="1">
    <source>
        <dbReference type="PROSITE" id="PS50848"/>
    </source>
</evidence>
<reference evidence="3" key="1">
    <citation type="submission" date="2025-08" db="UniProtKB">
        <authorList>
            <consortium name="RefSeq"/>
        </authorList>
    </citation>
    <scope>IDENTIFICATION</scope>
    <source>
        <tissue evidence="3">Whole sample</tissue>
    </source>
</reference>
<dbReference type="SUPFAM" id="SSF55961">
    <property type="entry name" value="Bet v1-like"/>
    <property type="match status" value="1"/>
</dbReference>
<feature type="domain" description="START" evidence="1">
    <location>
        <begin position="1"/>
        <end position="205"/>
    </location>
</feature>
<accession>A0A8B8C391</accession>
<dbReference type="InterPro" id="IPR000799">
    <property type="entry name" value="StAR-like"/>
</dbReference>
<dbReference type="GO" id="GO:0099044">
    <property type="term" value="P:vesicle tethering to endoplasmic reticulum"/>
    <property type="evidence" value="ECO:0007669"/>
    <property type="project" value="TreeGrafter"/>
</dbReference>
<dbReference type="PANTHER" id="PTHR46121:SF1">
    <property type="entry name" value="STARD3 N-TERMINAL-LIKE PROTEIN"/>
    <property type="match status" value="1"/>
</dbReference>
<dbReference type="InterPro" id="IPR051869">
    <property type="entry name" value="STARD3"/>
</dbReference>
<dbReference type="PROSITE" id="PS50848">
    <property type="entry name" value="START"/>
    <property type="match status" value="1"/>
</dbReference>
<dbReference type="GO" id="GO:0005789">
    <property type="term" value="C:endoplasmic reticulum membrane"/>
    <property type="evidence" value="ECO:0007669"/>
    <property type="project" value="TreeGrafter"/>
</dbReference>
<dbReference type="InterPro" id="IPR002913">
    <property type="entry name" value="START_lipid-bd_dom"/>
</dbReference>
<dbReference type="GeneID" id="111115562"/>
<dbReference type="PANTHER" id="PTHR46121">
    <property type="entry name" value="STEROIDOGENIC ACUTE REGULATORY PROTEIN-LIKE"/>
    <property type="match status" value="1"/>
</dbReference>
<dbReference type="Pfam" id="PF01852">
    <property type="entry name" value="START"/>
    <property type="match status" value="1"/>
</dbReference>
<dbReference type="GO" id="GO:0005765">
    <property type="term" value="C:lysosomal membrane"/>
    <property type="evidence" value="ECO:0007669"/>
    <property type="project" value="TreeGrafter"/>
</dbReference>
<dbReference type="GO" id="GO:0140284">
    <property type="term" value="C:endoplasmic reticulum-endosome membrane contact site"/>
    <property type="evidence" value="ECO:0007669"/>
    <property type="project" value="TreeGrafter"/>
</dbReference>
<dbReference type="RefSeq" id="XP_022310055.1">
    <property type="nucleotide sequence ID" value="XM_022454347.1"/>
</dbReference>
<evidence type="ECO:0000313" key="3">
    <source>
        <dbReference type="RefSeq" id="XP_022310055.1"/>
    </source>
</evidence>
<proteinExistence type="predicted"/>
<dbReference type="Proteomes" id="UP000694844">
    <property type="component" value="Chromosome 9"/>
</dbReference>
<protein>
    <submittedName>
        <fullName evidence="3">Steroidogenic acute regulatory protein, mitochondrial-like</fullName>
    </submittedName>
</protein>
<keyword evidence="2" id="KW-1185">Reference proteome</keyword>
<dbReference type="SMART" id="SM00234">
    <property type="entry name" value="START"/>
    <property type="match status" value="1"/>
</dbReference>
<dbReference type="InterPro" id="IPR023393">
    <property type="entry name" value="START-like_dom_sf"/>
</dbReference>
<dbReference type="KEGG" id="cvn:111115562"/>
<dbReference type="OrthoDB" id="74575at2759"/>
<evidence type="ECO:0000313" key="2">
    <source>
        <dbReference type="Proteomes" id="UP000694844"/>
    </source>
</evidence>
<dbReference type="PRINTS" id="PR00978">
    <property type="entry name" value="STARPROTEIN"/>
</dbReference>
<name>A0A8B8C391_CRAVI</name>
<dbReference type="GO" id="GO:0031902">
    <property type="term" value="C:late endosome membrane"/>
    <property type="evidence" value="ECO:0007669"/>
    <property type="project" value="TreeGrafter"/>
</dbReference>
<dbReference type="GO" id="GO:0015485">
    <property type="term" value="F:cholesterol binding"/>
    <property type="evidence" value="ECO:0007669"/>
    <property type="project" value="TreeGrafter"/>
</dbReference>